<evidence type="ECO:0000256" key="2">
    <source>
        <dbReference type="ARBA" id="ARBA00022692"/>
    </source>
</evidence>
<keyword evidence="2 6" id="KW-0812">Transmembrane</keyword>
<dbReference type="KEGG" id="mbe:MBM_08763"/>
<dbReference type="Pfam" id="PF20684">
    <property type="entry name" value="Fung_rhodopsin"/>
    <property type="match status" value="1"/>
</dbReference>
<dbReference type="PANTHER" id="PTHR33048:SF96">
    <property type="entry name" value="INTEGRAL MEMBRANE PROTEIN"/>
    <property type="match status" value="1"/>
</dbReference>
<feature type="transmembrane region" description="Helical" evidence="6">
    <location>
        <begin position="251"/>
        <end position="270"/>
    </location>
</feature>
<keyword evidence="4 6" id="KW-0472">Membrane</keyword>
<dbReference type="EMBL" id="JH921452">
    <property type="protein sequence ID" value="EKD13001.1"/>
    <property type="molecule type" value="Genomic_DNA"/>
</dbReference>
<keyword evidence="3 6" id="KW-1133">Transmembrane helix</keyword>
<dbReference type="PANTHER" id="PTHR33048">
    <property type="entry name" value="PTH11-LIKE INTEGRAL MEMBRANE PROTEIN (AFU_ORTHOLOGUE AFUA_5G11245)"/>
    <property type="match status" value="1"/>
</dbReference>
<evidence type="ECO:0000313" key="9">
    <source>
        <dbReference type="Proteomes" id="UP000006753"/>
    </source>
</evidence>
<feature type="transmembrane region" description="Helical" evidence="6">
    <location>
        <begin position="12"/>
        <end position="36"/>
    </location>
</feature>
<reference evidence="8 9" key="1">
    <citation type="journal article" date="2012" name="BMC Genomics">
        <title>Sequencing the genome of Marssonina brunnea reveals fungus-poplar co-evolution.</title>
        <authorList>
            <person name="Zhu S."/>
            <person name="Cao Y.-Z."/>
            <person name="Jiang C."/>
            <person name="Tan B.-Y."/>
            <person name="Wang Z."/>
            <person name="Feng S."/>
            <person name="Zhang L."/>
            <person name="Su X.-H."/>
            <person name="Brejova B."/>
            <person name="Vinar T."/>
            <person name="Xu M."/>
            <person name="Wang M.-X."/>
            <person name="Zhang S.-G."/>
            <person name="Huang M.-R."/>
            <person name="Wu R."/>
            <person name="Zhou Y."/>
        </authorList>
    </citation>
    <scope>NUCLEOTIDE SEQUENCE [LARGE SCALE GENOMIC DNA]</scope>
    <source>
        <strain evidence="8 9">MB_m1</strain>
    </source>
</reference>
<keyword evidence="9" id="KW-1185">Reference proteome</keyword>
<evidence type="ECO:0000256" key="4">
    <source>
        <dbReference type="ARBA" id="ARBA00023136"/>
    </source>
</evidence>
<name>K1WJG9_MARBU</name>
<evidence type="ECO:0000313" key="8">
    <source>
        <dbReference type="EMBL" id="EKD13001.1"/>
    </source>
</evidence>
<dbReference type="GO" id="GO:0016020">
    <property type="term" value="C:membrane"/>
    <property type="evidence" value="ECO:0007669"/>
    <property type="project" value="UniProtKB-SubCell"/>
</dbReference>
<feature type="transmembrane region" description="Helical" evidence="6">
    <location>
        <begin position="123"/>
        <end position="144"/>
    </location>
</feature>
<accession>K1WJG9</accession>
<evidence type="ECO:0000256" key="3">
    <source>
        <dbReference type="ARBA" id="ARBA00022989"/>
    </source>
</evidence>
<dbReference type="eggNOG" id="ENOG502R8GX">
    <property type="taxonomic scope" value="Eukaryota"/>
</dbReference>
<dbReference type="RefSeq" id="XP_007296652.1">
    <property type="nucleotide sequence ID" value="XM_007296590.1"/>
</dbReference>
<evidence type="ECO:0000259" key="7">
    <source>
        <dbReference type="Pfam" id="PF20684"/>
    </source>
</evidence>
<gene>
    <name evidence="8" type="ORF">MBM_08763</name>
</gene>
<dbReference type="InterPro" id="IPR052337">
    <property type="entry name" value="SAT4-like"/>
</dbReference>
<dbReference type="InParanoid" id="K1WJG9"/>
<dbReference type="AlphaFoldDB" id="K1WJG9"/>
<evidence type="ECO:0000256" key="5">
    <source>
        <dbReference type="ARBA" id="ARBA00038359"/>
    </source>
</evidence>
<evidence type="ECO:0000256" key="6">
    <source>
        <dbReference type="SAM" id="Phobius"/>
    </source>
</evidence>
<dbReference type="GeneID" id="18764698"/>
<organism evidence="8 9">
    <name type="scientific">Marssonina brunnea f. sp. multigermtubi (strain MB_m1)</name>
    <name type="common">Marssonina leaf spot fungus</name>
    <dbReference type="NCBI Taxonomy" id="1072389"/>
    <lineage>
        <taxon>Eukaryota</taxon>
        <taxon>Fungi</taxon>
        <taxon>Dikarya</taxon>
        <taxon>Ascomycota</taxon>
        <taxon>Pezizomycotina</taxon>
        <taxon>Leotiomycetes</taxon>
        <taxon>Helotiales</taxon>
        <taxon>Drepanopezizaceae</taxon>
        <taxon>Drepanopeziza</taxon>
    </lineage>
</organism>
<comment type="subcellular location">
    <subcellularLocation>
        <location evidence="1">Membrane</location>
        <topology evidence="1">Multi-pass membrane protein</topology>
    </subcellularLocation>
</comment>
<proteinExistence type="inferred from homology"/>
<evidence type="ECO:0000256" key="1">
    <source>
        <dbReference type="ARBA" id="ARBA00004141"/>
    </source>
</evidence>
<dbReference type="OMA" id="PDYLYNF"/>
<dbReference type="InterPro" id="IPR049326">
    <property type="entry name" value="Rhodopsin_dom_fungi"/>
</dbReference>
<feature type="transmembrane region" description="Helical" evidence="6">
    <location>
        <begin position="89"/>
        <end position="111"/>
    </location>
</feature>
<feature type="transmembrane region" description="Helical" evidence="6">
    <location>
        <begin position="179"/>
        <end position="201"/>
    </location>
</feature>
<protein>
    <submittedName>
        <fullName evidence="8">Cation-transporting ATPase 4</fullName>
    </submittedName>
</protein>
<dbReference type="OrthoDB" id="5022096at2759"/>
<dbReference type="Proteomes" id="UP000006753">
    <property type="component" value="Unassembled WGS sequence"/>
</dbReference>
<feature type="domain" description="Rhodopsin" evidence="7">
    <location>
        <begin position="28"/>
        <end position="275"/>
    </location>
</feature>
<dbReference type="HOGENOM" id="CLU_028200_3_4_1"/>
<feature type="transmembrane region" description="Helical" evidence="6">
    <location>
        <begin position="48"/>
        <end position="69"/>
    </location>
</feature>
<sequence length="381" mass="42536">MTEGKSRGPELASVFTALMVFAIVTVGLRCYTAVFILKRFYAEDWLSVVTLATYVAYSFCGLMAIHFGLGNHVHNVPMSQHPKALFWKYMGKCFYVLVAVLVKWVVGLLLLRICSHQRWQRNTIRTLLAIITVFNVFYIFTVIFQCWPIPYYWYIYTPSEHNRIKGSCNSHPLATIPTYVSMALNVVADWTLALLPVSVVWKSSMDRKTKASVVGILAIGSIASLATVTRIPYARQLLDKPDYLYNFTDLAIWSTVEIGLGLGASSLATLKPFFRQLNILLETRLPSLFTNSNNASTGTSSLERSWKARKRSNPLSTGLSGTFTEIGDEERELDMLPSKSSEAGIGGAIPPSHHAPVIITRPLASHPVSPTRHDFHDFHAS</sequence>
<comment type="similarity">
    <text evidence="5">Belongs to the SAT4 family.</text>
</comment>
<feature type="transmembrane region" description="Helical" evidence="6">
    <location>
        <begin position="213"/>
        <end position="231"/>
    </location>
</feature>